<dbReference type="InterPro" id="IPR005697">
    <property type="entry name" value="HST_MetA"/>
</dbReference>
<dbReference type="RefSeq" id="WP_209558451.1">
    <property type="nucleotide sequence ID" value="NZ_JAEDXU010000009.1"/>
</dbReference>
<evidence type="ECO:0000256" key="6">
    <source>
        <dbReference type="ARBA" id="ARBA00049043"/>
    </source>
</evidence>
<dbReference type="EMBL" id="JAEDXU010000009">
    <property type="protein sequence ID" value="MBP1047668.1"/>
    <property type="molecule type" value="Genomic_DNA"/>
</dbReference>
<keyword evidence="5 7" id="KW-0012">Acyltransferase</keyword>
<feature type="binding site" evidence="7">
    <location>
        <position position="191"/>
    </location>
    <ligand>
        <name>substrate</name>
    </ligand>
</feature>
<comment type="subcellular location">
    <subcellularLocation>
        <location evidence="7">Cytoplasm</location>
    </subcellularLocation>
</comment>
<dbReference type="EC" id="2.3.1.31" evidence="7"/>
<evidence type="ECO:0000256" key="1">
    <source>
        <dbReference type="ARBA" id="ARBA00022490"/>
    </source>
</evidence>
<keyword evidence="3 7" id="KW-0808">Transferase</keyword>
<dbReference type="NCBIfam" id="TIGR01001">
    <property type="entry name" value="metA"/>
    <property type="match status" value="1"/>
</dbReference>
<keyword evidence="1 7" id="KW-0963">Cytoplasm</keyword>
<dbReference type="Gene3D" id="3.40.50.880">
    <property type="match status" value="1"/>
</dbReference>
<comment type="caution">
    <text evidence="8">The sequence shown here is derived from an EMBL/GenBank/DDBJ whole genome shotgun (WGS) entry which is preliminary data.</text>
</comment>
<evidence type="ECO:0000256" key="5">
    <source>
        <dbReference type="ARBA" id="ARBA00023315"/>
    </source>
</evidence>
<feature type="active site" description="Proton acceptor" evidence="7">
    <location>
        <position position="233"/>
    </location>
</feature>
<sequence>MPIKLIEDFPAKQVLEKENIFAIDNERAAAQDIRPLKLLILNLMPNKIDTETQLLRLISQSPLQIDVDFLKISSHIHKNTSVTHLAQFYLSFDEIRERTYDGMIITGAPVEQMPFEEVNYWQEMVEIMDWSQTNVTSVIHICWGAQAGLYHHYQVDKTSYDKKLFGIYSQYPTENHRLFRGFDDRFDAPQSRYTGINEKQIDPARLRVVAGNPDIGGTILISADNHDIFLLGHFEYDTDSLKQEYLRDQEKGLDTAIPENYFIDDSVEKGICNTWRSHAHLLYRNWLNDVYQLTPYDLNEILTIQKARLKKR</sequence>
<dbReference type="Pfam" id="PF04204">
    <property type="entry name" value="HTS"/>
    <property type="match status" value="1"/>
</dbReference>
<dbReference type="CDD" id="cd03131">
    <property type="entry name" value="GATase1_HTS"/>
    <property type="match status" value="1"/>
</dbReference>
<proteinExistence type="inferred from homology"/>
<accession>A0ABS4CME1</accession>
<feature type="active site" description="Acyl-thioester intermediate" evidence="7">
    <location>
        <position position="142"/>
    </location>
</feature>
<evidence type="ECO:0000256" key="7">
    <source>
        <dbReference type="HAMAP-Rule" id="MF_00295"/>
    </source>
</evidence>
<organism evidence="8 9">
    <name type="scientific">Enterococcus larvae</name>
    <dbReference type="NCBI Taxonomy" id="2794352"/>
    <lineage>
        <taxon>Bacteria</taxon>
        <taxon>Bacillati</taxon>
        <taxon>Bacillota</taxon>
        <taxon>Bacilli</taxon>
        <taxon>Lactobacillales</taxon>
        <taxon>Enterococcaceae</taxon>
        <taxon>Enterococcus</taxon>
    </lineage>
</organism>
<comment type="catalytic activity">
    <reaction evidence="6 7">
        <text>L-homoserine + acetyl-CoA = O-acetyl-L-homoserine + CoA</text>
        <dbReference type="Rhea" id="RHEA:13701"/>
        <dbReference type="ChEBI" id="CHEBI:57287"/>
        <dbReference type="ChEBI" id="CHEBI:57288"/>
        <dbReference type="ChEBI" id="CHEBI:57476"/>
        <dbReference type="ChEBI" id="CHEBI:57716"/>
        <dbReference type="EC" id="2.3.1.31"/>
    </reaction>
</comment>
<dbReference type="PIRSF" id="PIRSF000450">
    <property type="entry name" value="H_ser_succinyltr"/>
    <property type="match status" value="1"/>
</dbReference>
<name>A0ABS4CME1_9ENTE</name>
<evidence type="ECO:0000256" key="4">
    <source>
        <dbReference type="ARBA" id="ARBA00023167"/>
    </source>
</evidence>
<dbReference type="PANTHER" id="PTHR20919">
    <property type="entry name" value="HOMOSERINE O-SUCCINYLTRANSFERASE"/>
    <property type="match status" value="1"/>
</dbReference>
<protein>
    <recommendedName>
        <fullName evidence="7">Homoserine O-acetyltransferase</fullName>
        <shortName evidence="7">HAT</shortName>
        <ecNumber evidence="7">2.3.1.31</ecNumber>
    </recommendedName>
    <alternativeName>
        <fullName evidence="7">Homoserine transacetylase</fullName>
        <shortName evidence="7">HTA</shortName>
    </alternativeName>
</protein>
<keyword evidence="9" id="KW-1185">Reference proteome</keyword>
<comment type="pathway">
    <text evidence="7">Amino-acid biosynthesis; L-methionine biosynthesis via de novo pathway; O-acetyl-L-homoserine from L-homoserine: step 1/1.</text>
</comment>
<comment type="similarity">
    <text evidence="7">Belongs to the MetA family.</text>
</comment>
<dbReference type="InterPro" id="IPR029062">
    <property type="entry name" value="Class_I_gatase-like"/>
</dbReference>
<comment type="caution">
    <text evidence="7">Lacks conserved residue(s) required for the propagation of feature annotation.</text>
</comment>
<keyword evidence="4 7" id="KW-0486">Methionine biosynthesis</keyword>
<dbReference type="Proteomes" id="UP000673375">
    <property type="component" value="Unassembled WGS sequence"/>
</dbReference>
<evidence type="ECO:0000256" key="2">
    <source>
        <dbReference type="ARBA" id="ARBA00022605"/>
    </source>
</evidence>
<dbReference type="InterPro" id="IPR033752">
    <property type="entry name" value="MetA_family"/>
</dbReference>
<keyword evidence="2 7" id="KW-0028">Amino-acid biosynthesis</keyword>
<evidence type="ECO:0000256" key="3">
    <source>
        <dbReference type="ARBA" id="ARBA00022679"/>
    </source>
</evidence>
<feature type="binding site" evidence="7">
    <location>
        <position position="163"/>
    </location>
    <ligand>
        <name>substrate</name>
    </ligand>
</feature>
<feature type="active site" evidence="7">
    <location>
        <position position="235"/>
    </location>
</feature>
<dbReference type="HAMAP" id="MF_00295">
    <property type="entry name" value="MetA_acyltransf"/>
    <property type="match status" value="1"/>
</dbReference>
<dbReference type="GO" id="GO:0008899">
    <property type="term" value="F:homoserine O-succinyltransferase activity"/>
    <property type="evidence" value="ECO:0007669"/>
    <property type="project" value="UniProtKB-EC"/>
</dbReference>
<dbReference type="SUPFAM" id="SSF52317">
    <property type="entry name" value="Class I glutamine amidotransferase-like"/>
    <property type="match status" value="1"/>
</dbReference>
<evidence type="ECO:0000313" key="9">
    <source>
        <dbReference type="Proteomes" id="UP000673375"/>
    </source>
</evidence>
<feature type="binding site" evidence="7">
    <location>
        <position position="247"/>
    </location>
    <ligand>
        <name>substrate</name>
    </ligand>
</feature>
<comment type="function">
    <text evidence="7">Transfers an acetyl group from acetyl-CoA to L-homoserine, forming acetyl-L-homoserine.</text>
</comment>
<feature type="site" description="Important for acyl-CoA specificity" evidence="7">
    <location>
        <position position="111"/>
    </location>
</feature>
<feature type="site" description="Important for substrate specificity" evidence="7">
    <location>
        <position position="191"/>
    </location>
</feature>
<reference evidence="8 9" key="1">
    <citation type="submission" date="2020-12" db="EMBL/GenBank/DDBJ databases">
        <title>Vagococcus allomyrinae sp. nov. and Enterococcus lavae sp. nov., isolated from the larvae of Allomyrina dichotoma.</title>
        <authorList>
            <person name="Lee S.D."/>
        </authorList>
    </citation>
    <scope>NUCLEOTIDE SEQUENCE [LARGE SCALE GENOMIC DNA]</scope>
    <source>
        <strain evidence="8 9">BWM-S5</strain>
    </source>
</reference>
<dbReference type="PANTHER" id="PTHR20919:SF0">
    <property type="entry name" value="HOMOSERINE O-SUCCINYLTRANSFERASE"/>
    <property type="match status" value="1"/>
</dbReference>
<gene>
    <name evidence="8" type="primary">metA</name>
    <name evidence="7" type="synonym">metAA</name>
    <name evidence="8" type="ORF">I6N96_15375</name>
</gene>
<evidence type="ECO:0000313" key="8">
    <source>
        <dbReference type="EMBL" id="MBP1047668.1"/>
    </source>
</evidence>